<protein>
    <submittedName>
        <fullName evidence="2">Amidohydrolase family protein</fullName>
    </submittedName>
</protein>
<dbReference type="InterPro" id="IPR057744">
    <property type="entry name" value="OTAase-like"/>
</dbReference>
<dbReference type="AlphaFoldDB" id="A0A923I6J4"/>
<dbReference type="Pfam" id="PF01979">
    <property type="entry name" value="Amidohydro_1"/>
    <property type="match status" value="1"/>
</dbReference>
<dbReference type="GO" id="GO:0016810">
    <property type="term" value="F:hydrolase activity, acting on carbon-nitrogen (but not peptide) bonds"/>
    <property type="evidence" value="ECO:0007669"/>
    <property type="project" value="InterPro"/>
</dbReference>
<dbReference type="Gene3D" id="2.30.40.10">
    <property type="entry name" value="Urease, subunit C, domain 1"/>
    <property type="match status" value="1"/>
</dbReference>
<evidence type="ECO:0000313" key="3">
    <source>
        <dbReference type="Proteomes" id="UP000659630"/>
    </source>
</evidence>
<dbReference type="InterPro" id="IPR011059">
    <property type="entry name" value="Metal-dep_hydrolase_composite"/>
</dbReference>
<dbReference type="EMBL" id="JACONZ010000002">
    <property type="protein sequence ID" value="MBC5581215.1"/>
    <property type="molecule type" value="Genomic_DNA"/>
</dbReference>
<dbReference type="Proteomes" id="UP000659630">
    <property type="component" value="Unassembled WGS sequence"/>
</dbReference>
<dbReference type="InterPro" id="IPR006680">
    <property type="entry name" value="Amidohydro-rel"/>
</dbReference>
<dbReference type="InterPro" id="IPR051781">
    <property type="entry name" value="Metallo-dep_Hydrolase"/>
</dbReference>
<dbReference type="PANTHER" id="PTHR43135">
    <property type="entry name" value="ALPHA-D-RIBOSE 1-METHYLPHOSPHONATE 5-TRIPHOSPHATE DIPHOSPHATASE"/>
    <property type="match status" value="1"/>
</dbReference>
<dbReference type="SUPFAM" id="SSF51338">
    <property type="entry name" value="Composite domain of metallo-dependent hydrolases"/>
    <property type="match status" value="1"/>
</dbReference>
<dbReference type="InterPro" id="IPR032466">
    <property type="entry name" value="Metal_Hydrolase"/>
</dbReference>
<dbReference type="RefSeq" id="WP_186887579.1">
    <property type="nucleotide sequence ID" value="NZ_JACONZ010000002.1"/>
</dbReference>
<dbReference type="CDD" id="cd01299">
    <property type="entry name" value="Met_dep_hydrolase_A"/>
    <property type="match status" value="1"/>
</dbReference>
<dbReference type="Gene3D" id="3.20.20.140">
    <property type="entry name" value="Metal-dependent hydrolases"/>
    <property type="match status" value="1"/>
</dbReference>
<keyword evidence="3" id="KW-1185">Reference proteome</keyword>
<name>A0A923I6J4_9FIRM</name>
<feature type="domain" description="Amidohydrolase-related" evidence="1">
    <location>
        <begin position="54"/>
        <end position="402"/>
    </location>
</feature>
<comment type="caution">
    <text evidence="2">The sequence shown here is derived from an EMBL/GenBank/DDBJ whole genome shotgun (WGS) entry which is preliminary data.</text>
</comment>
<accession>A0A923I6J4</accession>
<reference evidence="2" key="1">
    <citation type="submission" date="2020-08" db="EMBL/GenBank/DDBJ databases">
        <title>Genome public.</title>
        <authorList>
            <person name="Liu C."/>
            <person name="Sun Q."/>
        </authorList>
    </citation>
    <scope>NUCLEOTIDE SEQUENCE</scope>
    <source>
        <strain evidence="2">BX8</strain>
    </source>
</reference>
<proteinExistence type="predicted"/>
<evidence type="ECO:0000259" key="1">
    <source>
        <dbReference type="Pfam" id="PF01979"/>
    </source>
</evidence>
<organism evidence="2 3">
    <name type="scientific">Anaerofilum hominis</name>
    <dbReference type="NCBI Taxonomy" id="2763016"/>
    <lineage>
        <taxon>Bacteria</taxon>
        <taxon>Bacillati</taxon>
        <taxon>Bacillota</taxon>
        <taxon>Clostridia</taxon>
        <taxon>Eubacteriales</taxon>
        <taxon>Oscillospiraceae</taxon>
        <taxon>Anaerofilum</taxon>
    </lineage>
</organism>
<gene>
    <name evidence="2" type="ORF">H8S23_06815</name>
</gene>
<sequence length="414" mass="43719">MKKIIKCGSLFTAADESVQKNMAVVVEGSVITAVLPADKADTAGAEVLDLSDKFVMPGLIDAHLHTNVSGEPSILHAFVDGSEGAFTITSIKNAQRNLMAGFTSVRDEGGFRYTDVAVRDAIDRGMIVGPRMMVSGEALTGTGGHADSHLAPYVGGFTSLGRVINSADEGRKAARLNLKYGADQIKIMATGGVMSFGDDPKCSELSFEEMKAIIDIARAHGRITSAHAHGSDGIKIAVRAGITSIEHGMLMDDECVELMAQHGTYLVPTIIAAKAIVDNGAGGGMAPWLVEKAQLVLAGHKENLRKCREAGVPIAFGTDAGTCYNYHGAQTVEFGLMVEFGFTPAQALIAATRTNAVMMKWIDRLGTVEAGKLADLAAFDKNPLEDIEVMNSVSFVMKDGVVCKKDGAPCVTLQ</sequence>
<dbReference type="PANTHER" id="PTHR43135:SF3">
    <property type="entry name" value="ALPHA-D-RIBOSE 1-METHYLPHOSPHONATE 5-TRIPHOSPHATE DIPHOSPHATASE"/>
    <property type="match status" value="1"/>
</dbReference>
<evidence type="ECO:0000313" key="2">
    <source>
        <dbReference type="EMBL" id="MBC5581215.1"/>
    </source>
</evidence>
<dbReference type="SUPFAM" id="SSF51556">
    <property type="entry name" value="Metallo-dependent hydrolases"/>
    <property type="match status" value="1"/>
</dbReference>